<accession>D6PLM2</accession>
<protein>
    <submittedName>
        <fullName evidence="2">Uncharacterized protein</fullName>
    </submittedName>
</protein>
<evidence type="ECO:0000313" key="2">
    <source>
        <dbReference type="EMBL" id="ADD96623.1"/>
    </source>
</evidence>
<feature type="transmembrane region" description="Helical" evidence="1">
    <location>
        <begin position="94"/>
        <end position="115"/>
    </location>
</feature>
<sequence length="143" mass="16036">MLRVEMSNSNHRQLGNAKDLFKDLRSIVVLLSLRRRTQLALLACLQLVCGMSEIVSLGALIPFISALSNPNSIFQNEKFAVLLDLFAIEEVSDLIITASAAFVFSFIFVNVLKLFTFFVQNKMGVSIGADISRKFFIIWCTKI</sequence>
<evidence type="ECO:0000256" key="1">
    <source>
        <dbReference type="SAM" id="Phobius"/>
    </source>
</evidence>
<feature type="transmembrane region" description="Helical" evidence="1">
    <location>
        <begin position="39"/>
        <end position="64"/>
    </location>
</feature>
<keyword evidence="1" id="KW-0812">Transmembrane</keyword>
<keyword evidence="1" id="KW-0472">Membrane</keyword>
<reference evidence="2" key="1">
    <citation type="journal article" date="2010" name="ISME J.">
        <title>Metagenome of the Mediterranean deep chlorophyll maximum studied by direct and fosmid library 454 pyrosequencing.</title>
        <authorList>
            <person name="Ghai R."/>
            <person name="Martin-Cuadrado A.B."/>
            <person name="Molto A.G."/>
            <person name="Heredia I.G."/>
            <person name="Cabrera R."/>
            <person name="Martin J."/>
            <person name="Verdu M."/>
            <person name="Deschamps P."/>
            <person name="Moreira D."/>
            <person name="Lopez-Garcia P."/>
            <person name="Mira A."/>
            <person name="Rodriguez-Valera F."/>
        </authorList>
    </citation>
    <scope>NUCLEOTIDE SEQUENCE</scope>
</reference>
<dbReference type="AlphaFoldDB" id="D6PLM2"/>
<proteinExistence type="predicted"/>
<dbReference type="EMBL" id="GU943152">
    <property type="protein sequence ID" value="ADD96623.1"/>
    <property type="molecule type" value="Genomic_DNA"/>
</dbReference>
<name>D6PLM2_9ZZZZ</name>
<organism evidence="2">
    <name type="scientific">uncultured organism MedDCM-OCT-S12-C71</name>
    <dbReference type="NCBI Taxonomy" id="743666"/>
    <lineage>
        <taxon>unclassified sequences</taxon>
        <taxon>environmental samples</taxon>
    </lineage>
</organism>
<keyword evidence="1" id="KW-1133">Transmembrane helix</keyword>